<feature type="compositionally biased region" description="Low complexity" evidence="1">
    <location>
        <begin position="256"/>
        <end position="277"/>
    </location>
</feature>
<evidence type="ECO:0000313" key="3">
    <source>
        <dbReference type="EMBL" id="QDS87364.1"/>
    </source>
</evidence>
<dbReference type="RefSeq" id="WP_145343673.1">
    <property type="nucleotide sequence ID" value="NZ_CP036261.1"/>
</dbReference>
<sequence>MGGAPLLLALAAITVDYGWQPDDKGGIEYIIQIPPGQLEQSGGFTSRIDPRVRGLVSRVVVRVGDGPLPQDFGDLAPNTAPDELGPVLGAVQQVTETQVRQASDQGTVVRGQSGAPNGGFTLPGQMNSVGQPATQARSSAGQGTPNATRNVGNAMPSTSTFTSDSTNRNQPSTTNSNLALQNFRNGAGETNRQNPSQQNAATPPSNDLRSYNDPRSSQATNSNSTYRDSSWQSNATQARGPAPSTAPYGPTREEMTTANNQQPTNNYNANGYDPNNATPNQTADNRNSSPLSTFANPNTNNGTNGQGMPGYPNQYNTNQYAQQQPQQNTDTNLQPVNTNQPGYNSQQAPQNGYANNQNLGPLRNNYGTGNNTPAGQYPNGNTAANGSGFTNNTFPNNPQGQGTYPNAGYANPNYNPAFGYPQPPTGQGTPAYGQGLYGQQTDPRLLIAANGGMFNGSIRDQLAKTDPEEKTSALLLAERERLSTKTLELERENDTLAKAKDALLYDNNTLIAESRVTKDRLQSMSVFQFFLMISFLANLYLGVHLSKLYQRYRDLVTTVRASTASAQPS</sequence>
<protein>
    <submittedName>
        <fullName evidence="3">Uncharacterized protein</fullName>
    </submittedName>
</protein>
<dbReference type="EMBL" id="CP036261">
    <property type="protein sequence ID" value="QDS87364.1"/>
    <property type="molecule type" value="Genomic_DNA"/>
</dbReference>
<keyword evidence="2" id="KW-0472">Membrane</keyword>
<feature type="compositionally biased region" description="Polar residues" evidence="1">
    <location>
        <begin position="278"/>
        <end position="295"/>
    </location>
</feature>
<gene>
    <name evidence="3" type="ORF">EC9_15420</name>
</gene>
<keyword evidence="4" id="KW-1185">Reference proteome</keyword>
<feature type="compositionally biased region" description="Low complexity" evidence="1">
    <location>
        <begin position="309"/>
        <end position="335"/>
    </location>
</feature>
<dbReference type="OrthoDB" id="232801at2"/>
<evidence type="ECO:0000256" key="2">
    <source>
        <dbReference type="SAM" id="Phobius"/>
    </source>
</evidence>
<feature type="compositionally biased region" description="Polar residues" evidence="1">
    <location>
        <begin position="336"/>
        <end position="403"/>
    </location>
</feature>
<feature type="transmembrane region" description="Helical" evidence="2">
    <location>
        <begin position="524"/>
        <end position="543"/>
    </location>
</feature>
<evidence type="ECO:0000256" key="1">
    <source>
        <dbReference type="SAM" id="MobiDB-lite"/>
    </source>
</evidence>
<feature type="region of interest" description="Disordered" evidence="1">
    <location>
        <begin position="102"/>
        <end position="407"/>
    </location>
</feature>
<organism evidence="3 4">
    <name type="scientific">Rosistilla ulvae</name>
    <dbReference type="NCBI Taxonomy" id="1930277"/>
    <lineage>
        <taxon>Bacteria</taxon>
        <taxon>Pseudomonadati</taxon>
        <taxon>Planctomycetota</taxon>
        <taxon>Planctomycetia</taxon>
        <taxon>Pirellulales</taxon>
        <taxon>Pirellulaceae</taxon>
        <taxon>Rosistilla</taxon>
    </lineage>
</organism>
<name>A0A517LXK7_9BACT</name>
<reference evidence="3 4" key="1">
    <citation type="submission" date="2019-02" db="EMBL/GenBank/DDBJ databases">
        <title>Deep-cultivation of Planctomycetes and their phenomic and genomic characterization uncovers novel biology.</title>
        <authorList>
            <person name="Wiegand S."/>
            <person name="Jogler M."/>
            <person name="Boedeker C."/>
            <person name="Pinto D."/>
            <person name="Vollmers J."/>
            <person name="Rivas-Marin E."/>
            <person name="Kohn T."/>
            <person name="Peeters S.H."/>
            <person name="Heuer A."/>
            <person name="Rast P."/>
            <person name="Oberbeckmann S."/>
            <person name="Bunk B."/>
            <person name="Jeske O."/>
            <person name="Meyerdierks A."/>
            <person name="Storesund J.E."/>
            <person name="Kallscheuer N."/>
            <person name="Luecker S."/>
            <person name="Lage O.M."/>
            <person name="Pohl T."/>
            <person name="Merkel B.J."/>
            <person name="Hornburger P."/>
            <person name="Mueller R.-W."/>
            <person name="Bruemmer F."/>
            <person name="Labrenz M."/>
            <person name="Spormann A.M."/>
            <person name="Op den Camp H."/>
            <person name="Overmann J."/>
            <person name="Amann R."/>
            <person name="Jetten M.S.M."/>
            <person name="Mascher T."/>
            <person name="Medema M.H."/>
            <person name="Devos D.P."/>
            <person name="Kaster A.-K."/>
            <person name="Ovreas L."/>
            <person name="Rohde M."/>
            <person name="Galperin M.Y."/>
            <person name="Jogler C."/>
        </authorList>
    </citation>
    <scope>NUCLEOTIDE SEQUENCE [LARGE SCALE GENOMIC DNA]</scope>
    <source>
        <strain evidence="3 4">EC9</strain>
    </source>
</reference>
<proteinExistence type="predicted"/>
<keyword evidence="2" id="KW-1133">Transmembrane helix</keyword>
<dbReference type="KEGG" id="ruv:EC9_15420"/>
<dbReference type="Proteomes" id="UP000319557">
    <property type="component" value="Chromosome"/>
</dbReference>
<keyword evidence="2" id="KW-0812">Transmembrane</keyword>
<evidence type="ECO:0000313" key="4">
    <source>
        <dbReference type="Proteomes" id="UP000319557"/>
    </source>
</evidence>
<feature type="compositionally biased region" description="Polar residues" evidence="1">
    <location>
        <begin position="124"/>
        <end position="237"/>
    </location>
</feature>
<dbReference type="AlphaFoldDB" id="A0A517LXK7"/>
<accession>A0A517LXK7</accession>